<dbReference type="EMBL" id="KC662249">
    <property type="protein sequence ID" value="AGM15610.1"/>
    <property type="molecule type" value="Genomic_DNA"/>
</dbReference>
<evidence type="ECO:0000313" key="2">
    <source>
        <dbReference type="Proteomes" id="UP000204225"/>
    </source>
</evidence>
<name>A0AC59EXC4_9VIRU</name>
<evidence type="ECO:0000313" key="1">
    <source>
        <dbReference type="EMBL" id="AGM15610.1"/>
    </source>
</evidence>
<dbReference type="Proteomes" id="UP000204225">
    <property type="component" value="Segment"/>
</dbReference>
<protein>
    <submittedName>
        <fullName evidence="1">Glycosyltransferase family 25 protein</fullName>
    </submittedName>
</protein>
<reference evidence="1 2" key="1">
    <citation type="journal article" date="2013" name="Proc. Natl. Acad. Sci. U.S.A.">
        <title>Genome of Phaeocystis globosa virus PgV-16T highlights the common ancestry of the largest known DNA viruses infecting eukaryotes.</title>
        <authorList>
            <person name="Santini S."/>
            <person name="Jeudy S."/>
            <person name="Bartoli J."/>
            <person name="Poirot O."/>
            <person name="Lescot M."/>
            <person name="Abergel C."/>
            <person name="Barbe V."/>
            <person name="Wommack K.E."/>
            <person name="Noordeloos A.A."/>
            <person name="Brussaard C.P."/>
            <person name="Claverie J.M."/>
        </authorList>
    </citation>
    <scope>NUCLEOTIDE SEQUENCE [LARGE SCALE GENOMIC DNA]</scope>
    <source>
        <strain evidence="1 2">16T</strain>
    </source>
</reference>
<keyword evidence="2" id="KW-1185">Reference proteome</keyword>
<sequence>MNENYSNLKTLVINLDDNITNYNYQLPYLANLGLNVERFKAINAIKNEHLNPIYKKYISKFASNFQPKSVIGCALTHILSAKHIYDNYLNDYDYFLIMEDDAFPCYNKEMFYSLLNKSLNEIEILDKNWDIIQLHSDAFFPNTETYNTHYLCGSTAAYLISKRGLEKSLDIKVYSYSDFIQHNFLKFNKYRVKSNLFWTDEKYSVNRVMDTKKDFYHLSLSIKSNFIEFINKFILSIPLRGEKTYSHFLEFKIIKLPYFHKEYTANEVIDYLLGLMLFKKLKHKIS</sequence>
<gene>
    <name evidence="1" type="ORF">PGCG_00299</name>
</gene>
<organism evidence="1 2">
    <name type="scientific">Phaeocystis globosa virus PgV-16T</name>
    <dbReference type="NCBI Taxonomy" id="3071227"/>
    <lineage>
        <taxon>Viruses</taxon>
        <taxon>Varidnaviria</taxon>
        <taxon>Bamfordvirae</taxon>
        <taxon>Nucleocytoviricota</taxon>
        <taxon>Megaviricetes</taxon>
        <taxon>Imitervirales</taxon>
        <taxon>Mesomimiviridae</taxon>
        <taxon>Tethysvirus</taxon>
        <taxon>Tethysvirus hollandense</taxon>
    </lineage>
</organism>
<accession>A0AC59EXC4</accession>
<proteinExistence type="predicted"/>